<feature type="non-terminal residue" evidence="1">
    <location>
        <position position="1"/>
    </location>
</feature>
<comment type="caution">
    <text evidence="1">The sequence shown here is derived from an EMBL/GenBank/DDBJ whole genome shotgun (WGS) entry which is preliminary data.</text>
</comment>
<evidence type="ECO:0000313" key="2">
    <source>
        <dbReference type="Proteomes" id="UP000789920"/>
    </source>
</evidence>
<organism evidence="1 2">
    <name type="scientific">Racocetra persica</name>
    <dbReference type="NCBI Taxonomy" id="160502"/>
    <lineage>
        <taxon>Eukaryota</taxon>
        <taxon>Fungi</taxon>
        <taxon>Fungi incertae sedis</taxon>
        <taxon>Mucoromycota</taxon>
        <taxon>Glomeromycotina</taxon>
        <taxon>Glomeromycetes</taxon>
        <taxon>Diversisporales</taxon>
        <taxon>Gigasporaceae</taxon>
        <taxon>Racocetra</taxon>
    </lineage>
</organism>
<proteinExistence type="predicted"/>
<sequence length="131" mass="16074">RIEYIKSKLEKSNIQVKELEDYFNQKLFGHSYSDWENQIYLENQDEKGNTFLTPEEIEFLLEEIRNTSENGLEEFFSTHGEKSERRNLKFIIKKRKEFRNIEERIEQMVRNEDFYEEEIKALITRLKKLID</sequence>
<gene>
    <name evidence="1" type="ORF">RPERSI_LOCUS28201</name>
</gene>
<protein>
    <submittedName>
        <fullName evidence="1">31403_t:CDS:1</fullName>
    </submittedName>
</protein>
<keyword evidence="2" id="KW-1185">Reference proteome</keyword>
<dbReference type="Proteomes" id="UP000789920">
    <property type="component" value="Unassembled WGS sequence"/>
</dbReference>
<name>A0ACA9S8L4_9GLOM</name>
<accession>A0ACA9S8L4</accession>
<reference evidence="1" key="1">
    <citation type="submission" date="2021-06" db="EMBL/GenBank/DDBJ databases">
        <authorList>
            <person name="Kallberg Y."/>
            <person name="Tangrot J."/>
            <person name="Rosling A."/>
        </authorList>
    </citation>
    <scope>NUCLEOTIDE SEQUENCE</scope>
    <source>
        <strain evidence="1">MA461A</strain>
    </source>
</reference>
<evidence type="ECO:0000313" key="1">
    <source>
        <dbReference type="EMBL" id="CAG8831604.1"/>
    </source>
</evidence>
<dbReference type="EMBL" id="CAJVQC010101829">
    <property type="protein sequence ID" value="CAG8831604.1"/>
    <property type="molecule type" value="Genomic_DNA"/>
</dbReference>